<dbReference type="PROSITE" id="PS00671">
    <property type="entry name" value="D_2_HYDROXYACID_DH_3"/>
    <property type="match status" value="1"/>
</dbReference>
<dbReference type="SUPFAM" id="SSF51735">
    <property type="entry name" value="NAD(P)-binding Rossmann-fold domains"/>
    <property type="match status" value="1"/>
</dbReference>
<keyword evidence="8" id="KW-1185">Reference proteome</keyword>
<dbReference type="PANTHER" id="PTHR43761">
    <property type="entry name" value="D-ISOMER SPECIFIC 2-HYDROXYACID DEHYDROGENASE FAMILY PROTEIN (AFU_ORTHOLOGUE AFUA_1G13630)"/>
    <property type="match status" value="1"/>
</dbReference>
<dbReference type="OMA" id="HMGTETC"/>
<dbReference type="PANTHER" id="PTHR43761:SF1">
    <property type="entry name" value="D-ISOMER SPECIFIC 2-HYDROXYACID DEHYDROGENASE CATALYTIC DOMAIN-CONTAINING PROTEIN-RELATED"/>
    <property type="match status" value="1"/>
</dbReference>
<evidence type="ECO:0000256" key="4">
    <source>
        <dbReference type="RuleBase" id="RU003719"/>
    </source>
</evidence>
<dbReference type="Proteomes" id="UP000554766">
    <property type="component" value="Unassembled WGS sequence"/>
</dbReference>
<evidence type="ECO:0000313" key="8">
    <source>
        <dbReference type="Proteomes" id="UP000554766"/>
    </source>
</evidence>
<evidence type="ECO:0000259" key="6">
    <source>
        <dbReference type="Pfam" id="PF02826"/>
    </source>
</evidence>
<feature type="domain" description="D-isomer specific 2-hydroxyacid dehydrogenase NAD-binding" evidence="6">
    <location>
        <begin position="120"/>
        <end position="300"/>
    </location>
</feature>
<dbReference type="PROSITE" id="PS00670">
    <property type="entry name" value="D_2_HYDROXYACID_DH_2"/>
    <property type="match status" value="1"/>
</dbReference>
<dbReference type="CDD" id="cd12175">
    <property type="entry name" value="2-Hacid_dh_11"/>
    <property type="match status" value="1"/>
</dbReference>
<dbReference type="GO" id="GO:0016616">
    <property type="term" value="F:oxidoreductase activity, acting on the CH-OH group of donors, NAD or NADP as acceptor"/>
    <property type="evidence" value="ECO:0007669"/>
    <property type="project" value="InterPro"/>
</dbReference>
<evidence type="ECO:0000259" key="5">
    <source>
        <dbReference type="Pfam" id="PF00389"/>
    </source>
</evidence>
<evidence type="ECO:0000256" key="1">
    <source>
        <dbReference type="ARBA" id="ARBA00005854"/>
    </source>
</evidence>
<comment type="similarity">
    <text evidence="1 4">Belongs to the D-isomer specific 2-hydroxyacid dehydrogenase family.</text>
</comment>
<dbReference type="SUPFAM" id="SSF52283">
    <property type="entry name" value="Formate/glycerate dehydrogenase catalytic domain-like"/>
    <property type="match status" value="1"/>
</dbReference>
<dbReference type="InterPro" id="IPR029753">
    <property type="entry name" value="D-isomer_DH_CS"/>
</dbReference>
<dbReference type="Pfam" id="PF00389">
    <property type="entry name" value="2-Hacid_dh"/>
    <property type="match status" value="1"/>
</dbReference>
<dbReference type="RefSeq" id="WP_011901713.1">
    <property type="nucleotide sequence ID" value="NZ_JAAVJF010000004.1"/>
</dbReference>
<protein>
    <submittedName>
        <fullName evidence="7">Hydroxyacid dehydrogenase</fullName>
    </submittedName>
</protein>
<dbReference type="AlphaFoldDB" id="A0A7L4PB16"/>
<name>A0A7L4PB16_9CREN</name>
<dbReference type="InterPro" id="IPR006139">
    <property type="entry name" value="D-isomer_2_OHA_DH_cat_dom"/>
</dbReference>
<sequence length="334" mass="36869">MAKYKVVVLSPVPEALIKMWATPIAQKYGIPIEEIEVVTLFEPNYEEVARQVADADVVVGDYTFRIKIDADLCQKMSKVKLIQQPSTGYDHIDVVACAKRGIPVANIGGANSISVAEHTIMLALMLLKRAVYAHQKLVNGQWTQGELMNTVGELYGKTWGILGMGRIGKEVAIRVLAFGAKVIYYDVVRREDVEKLGVEYRPFNRLLAESDVLSIHVPLTEKTRGMIGERELRMMKPTAVLINVSRGEITDEEALAKAVREGWIAGVGVDVFSVEPPPPDHPLLQVAREGFNVIVTPHIAGATNEARMRIINVTLDNVLRVLAGLKPENVVNMP</sequence>
<dbReference type="FunFam" id="3.40.50.720:FF:000203">
    <property type="entry name" value="D-3-phosphoglycerate dehydrogenase (SerA)"/>
    <property type="match status" value="1"/>
</dbReference>
<dbReference type="Pfam" id="PF02826">
    <property type="entry name" value="2-Hacid_dh_C"/>
    <property type="match status" value="1"/>
</dbReference>
<accession>A0A7L4PB16</accession>
<dbReference type="InterPro" id="IPR036291">
    <property type="entry name" value="NAD(P)-bd_dom_sf"/>
</dbReference>
<keyword evidence="2 4" id="KW-0560">Oxidoreductase</keyword>
<reference evidence="7 8" key="1">
    <citation type="journal article" date="2020" name="Nat. Commun.">
        <title>The structures of two archaeal type IV pili illuminate evolutionary relationships.</title>
        <authorList>
            <person name="Wang F."/>
            <person name="Baquero D.P."/>
            <person name="Su Z."/>
            <person name="Beltran L.C."/>
            <person name="Prangishvili D."/>
            <person name="Krupovic M."/>
            <person name="Egelman E.H."/>
        </authorList>
    </citation>
    <scope>NUCLEOTIDE SEQUENCE [LARGE SCALE GENOMIC DNA]</scope>
    <source>
        <strain evidence="7 8">2GA</strain>
    </source>
</reference>
<proteinExistence type="inferred from homology"/>
<dbReference type="GO" id="GO:0051287">
    <property type="term" value="F:NAD binding"/>
    <property type="evidence" value="ECO:0007669"/>
    <property type="project" value="InterPro"/>
</dbReference>
<comment type="caution">
    <text evidence="7">The sequence shown here is derived from an EMBL/GenBank/DDBJ whole genome shotgun (WGS) entry which is preliminary data.</text>
</comment>
<dbReference type="InterPro" id="IPR050418">
    <property type="entry name" value="D-iso_2-hydroxyacid_DH_PdxB"/>
</dbReference>
<dbReference type="Gene3D" id="3.40.50.720">
    <property type="entry name" value="NAD(P)-binding Rossmann-like Domain"/>
    <property type="match status" value="2"/>
</dbReference>
<dbReference type="InterPro" id="IPR006140">
    <property type="entry name" value="D-isomer_DH_NAD-bd"/>
</dbReference>
<evidence type="ECO:0000256" key="2">
    <source>
        <dbReference type="ARBA" id="ARBA00023002"/>
    </source>
</evidence>
<evidence type="ECO:0000313" key="7">
    <source>
        <dbReference type="EMBL" id="NYR16128.1"/>
    </source>
</evidence>
<dbReference type="GeneID" id="5055862"/>
<keyword evidence="3" id="KW-0520">NAD</keyword>
<evidence type="ECO:0000256" key="3">
    <source>
        <dbReference type="ARBA" id="ARBA00023027"/>
    </source>
</evidence>
<gene>
    <name evidence="7" type="ORF">HC235_09350</name>
</gene>
<dbReference type="EMBL" id="JAAVJF010000004">
    <property type="protein sequence ID" value="NYR16128.1"/>
    <property type="molecule type" value="Genomic_DNA"/>
</dbReference>
<organism evidence="7 8">
    <name type="scientific">Pyrobaculum arsenaticum</name>
    <dbReference type="NCBI Taxonomy" id="121277"/>
    <lineage>
        <taxon>Archaea</taxon>
        <taxon>Thermoproteota</taxon>
        <taxon>Thermoprotei</taxon>
        <taxon>Thermoproteales</taxon>
        <taxon>Thermoproteaceae</taxon>
        <taxon>Pyrobaculum</taxon>
    </lineage>
</organism>
<feature type="domain" description="D-isomer specific 2-hydroxyacid dehydrogenase catalytic" evidence="5">
    <location>
        <begin position="34"/>
        <end position="332"/>
    </location>
</feature>